<organism evidence="1 2">
    <name type="scientific">Collybiopsis luxurians FD-317 M1</name>
    <dbReference type="NCBI Taxonomy" id="944289"/>
    <lineage>
        <taxon>Eukaryota</taxon>
        <taxon>Fungi</taxon>
        <taxon>Dikarya</taxon>
        <taxon>Basidiomycota</taxon>
        <taxon>Agaricomycotina</taxon>
        <taxon>Agaricomycetes</taxon>
        <taxon>Agaricomycetidae</taxon>
        <taxon>Agaricales</taxon>
        <taxon>Marasmiineae</taxon>
        <taxon>Omphalotaceae</taxon>
        <taxon>Collybiopsis</taxon>
        <taxon>Collybiopsis luxurians</taxon>
    </lineage>
</organism>
<evidence type="ECO:0000313" key="1">
    <source>
        <dbReference type="EMBL" id="KIK58817.1"/>
    </source>
</evidence>
<name>A0A0D0CK58_9AGAR</name>
<proteinExistence type="predicted"/>
<dbReference type="HOGENOM" id="CLU_105940_0_0_1"/>
<evidence type="ECO:0008006" key="3">
    <source>
        <dbReference type="Google" id="ProtNLM"/>
    </source>
</evidence>
<accession>A0A0D0CK58</accession>
<gene>
    <name evidence="1" type="ORF">GYMLUDRAFT_245896</name>
</gene>
<keyword evidence="2" id="KW-1185">Reference proteome</keyword>
<dbReference type="OrthoDB" id="3256662at2759"/>
<protein>
    <recommendedName>
        <fullName evidence="3">F-box domain-containing protein</fullName>
    </recommendedName>
</protein>
<dbReference type="EMBL" id="KN834783">
    <property type="protein sequence ID" value="KIK58817.1"/>
    <property type="molecule type" value="Genomic_DNA"/>
</dbReference>
<dbReference type="AlphaFoldDB" id="A0A0D0CK58"/>
<reference evidence="1 2" key="1">
    <citation type="submission" date="2014-04" db="EMBL/GenBank/DDBJ databases">
        <title>Evolutionary Origins and Diversification of the Mycorrhizal Mutualists.</title>
        <authorList>
            <consortium name="DOE Joint Genome Institute"/>
            <consortium name="Mycorrhizal Genomics Consortium"/>
            <person name="Kohler A."/>
            <person name="Kuo A."/>
            <person name="Nagy L.G."/>
            <person name="Floudas D."/>
            <person name="Copeland A."/>
            <person name="Barry K.W."/>
            <person name="Cichocki N."/>
            <person name="Veneault-Fourrey C."/>
            <person name="LaButti K."/>
            <person name="Lindquist E.A."/>
            <person name="Lipzen A."/>
            <person name="Lundell T."/>
            <person name="Morin E."/>
            <person name="Murat C."/>
            <person name="Riley R."/>
            <person name="Ohm R."/>
            <person name="Sun H."/>
            <person name="Tunlid A."/>
            <person name="Henrissat B."/>
            <person name="Grigoriev I.V."/>
            <person name="Hibbett D.S."/>
            <person name="Martin F."/>
        </authorList>
    </citation>
    <scope>NUCLEOTIDE SEQUENCE [LARGE SCALE GENOMIC DNA]</scope>
    <source>
        <strain evidence="1 2">FD-317 M1</strain>
    </source>
</reference>
<evidence type="ECO:0000313" key="2">
    <source>
        <dbReference type="Proteomes" id="UP000053593"/>
    </source>
</evidence>
<dbReference type="Proteomes" id="UP000053593">
    <property type="component" value="Unassembled WGS sequence"/>
</dbReference>
<sequence>MESLATSNTPDDCNGQEWSYPVRRSGNRILSEIPLDVYTEIFSYFKPPKLSANASRSDPITQSRIRNLCSLFLVCHLFHLEIRPLIFNAITFRPDVDAQSIPRARESKAYDSLYRTLEPIRIPQGFIPHVRRCVFIDRCDFVVANGTRYENTRAFLHKRNEALLQMTNLSSLTLFDILIASQILAVLQDTPNLRTLSIEQCTD</sequence>